<dbReference type="SUPFAM" id="SSF50969">
    <property type="entry name" value="YVTN repeat-like/Quinoprotein amine dehydrogenase"/>
    <property type="match status" value="1"/>
</dbReference>
<dbReference type="EMBL" id="ML210995">
    <property type="protein sequence ID" value="TFK92609.1"/>
    <property type="molecule type" value="Genomic_DNA"/>
</dbReference>
<dbReference type="InterPro" id="IPR001680">
    <property type="entry name" value="WD40_rpt"/>
</dbReference>
<sequence length="211" mass="24064">MKTVFPEINGLGHDCYVHALKVSPDGRWLASADEDSVILWRTDDGSIVKDWNAPFFIELGFTSESRHLVIFCSDRLVVRDMEDPCMCESVTRVPLRREDSTGNTCVWSPDRTLCALSGWGAHSNRNVFHIRIYITETAKALSCYQLCSSGRGPAWSLCPTFSHDNRWLLFTCNYTEYASESVSWIWDIYSTAPPRKLMNHGTAVWRSIFNP</sequence>
<dbReference type="InterPro" id="IPR011044">
    <property type="entry name" value="Quino_amine_DH_bsu"/>
</dbReference>
<dbReference type="Proteomes" id="UP000308197">
    <property type="component" value="Unassembled WGS sequence"/>
</dbReference>
<gene>
    <name evidence="1" type="ORF">K466DRAFT_513194</name>
</gene>
<name>A0A5C3PV89_9APHY</name>
<reference evidence="1 2" key="1">
    <citation type="journal article" date="2019" name="Nat. Ecol. Evol.">
        <title>Megaphylogeny resolves global patterns of mushroom evolution.</title>
        <authorList>
            <person name="Varga T."/>
            <person name="Krizsan K."/>
            <person name="Foldi C."/>
            <person name="Dima B."/>
            <person name="Sanchez-Garcia M."/>
            <person name="Sanchez-Ramirez S."/>
            <person name="Szollosi G.J."/>
            <person name="Szarkandi J.G."/>
            <person name="Papp V."/>
            <person name="Albert L."/>
            <person name="Andreopoulos W."/>
            <person name="Angelini C."/>
            <person name="Antonin V."/>
            <person name="Barry K.W."/>
            <person name="Bougher N.L."/>
            <person name="Buchanan P."/>
            <person name="Buyck B."/>
            <person name="Bense V."/>
            <person name="Catcheside P."/>
            <person name="Chovatia M."/>
            <person name="Cooper J."/>
            <person name="Damon W."/>
            <person name="Desjardin D."/>
            <person name="Finy P."/>
            <person name="Geml J."/>
            <person name="Haridas S."/>
            <person name="Hughes K."/>
            <person name="Justo A."/>
            <person name="Karasinski D."/>
            <person name="Kautmanova I."/>
            <person name="Kiss B."/>
            <person name="Kocsube S."/>
            <person name="Kotiranta H."/>
            <person name="LaButti K.M."/>
            <person name="Lechner B.E."/>
            <person name="Liimatainen K."/>
            <person name="Lipzen A."/>
            <person name="Lukacs Z."/>
            <person name="Mihaltcheva S."/>
            <person name="Morgado L.N."/>
            <person name="Niskanen T."/>
            <person name="Noordeloos M.E."/>
            <person name="Ohm R.A."/>
            <person name="Ortiz-Santana B."/>
            <person name="Ovrebo C."/>
            <person name="Racz N."/>
            <person name="Riley R."/>
            <person name="Savchenko A."/>
            <person name="Shiryaev A."/>
            <person name="Soop K."/>
            <person name="Spirin V."/>
            <person name="Szebenyi C."/>
            <person name="Tomsovsky M."/>
            <person name="Tulloss R.E."/>
            <person name="Uehling J."/>
            <person name="Grigoriev I.V."/>
            <person name="Vagvolgyi C."/>
            <person name="Papp T."/>
            <person name="Martin F.M."/>
            <person name="Miettinen O."/>
            <person name="Hibbett D.S."/>
            <person name="Nagy L.G."/>
        </authorList>
    </citation>
    <scope>NUCLEOTIDE SEQUENCE [LARGE SCALE GENOMIC DNA]</scope>
    <source>
        <strain evidence="1 2">HHB13444</strain>
    </source>
</reference>
<dbReference type="Gene3D" id="2.130.10.10">
    <property type="entry name" value="YVTN repeat-like/Quinoprotein amine dehydrogenase"/>
    <property type="match status" value="2"/>
</dbReference>
<dbReference type="SMART" id="SM00320">
    <property type="entry name" value="WD40"/>
    <property type="match status" value="1"/>
</dbReference>
<feature type="non-terminal residue" evidence="1">
    <location>
        <position position="211"/>
    </location>
</feature>
<evidence type="ECO:0000313" key="2">
    <source>
        <dbReference type="Proteomes" id="UP000308197"/>
    </source>
</evidence>
<evidence type="ECO:0008006" key="3">
    <source>
        <dbReference type="Google" id="ProtNLM"/>
    </source>
</evidence>
<dbReference type="InParanoid" id="A0A5C3PV89"/>
<protein>
    <recommendedName>
        <fullName evidence="3">WD40 repeat-like protein</fullName>
    </recommendedName>
</protein>
<proteinExistence type="predicted"/>
<dbReference type="Pfam" id="PF00400">
    <property type="entry name" value="WD40"/>
    <property type="match status" value="1"/>
</dbReference>
<organism evidence="1 2">
    <name type="scientific">Polyporus arcularius HHB13444</name>
    <dbReference type="NCBI Taxonomy" id="1314778"/>
    <lineage>
        <taxon>Eukaryota</taxon>
        <taxon>Fungi</taxon>
        <taxon>Dikarya</taxon>
        <taxon>Basidiomycota</taxon>
        <taxon>Agaricomycotina</taxon>
        <taxon>Agaricomycetes</taxon>
        <taxon>Polyporales</taxon>
        <taxon>Polyporaceae</taxon>
        <taxon>Polyporus</taxon>
    </lineage>
</organism>
<keyword evidence="2" id="KW-1185">Reference proteome</keyword>
<dbReference type="AlphaFoldDB" id="A0A5C3PV89"/>
<dbReference type="InterPro" id="IPR015943">
    <property type="entry name" value="WD40/YVTN_repeat-like_dom_sf"/>
</dbReference>
<evidence type="ECO:0000313" key="1">
    <source>
        <dbReference type="EMBL" id="TFK92609.1"/>
    </source>
</evidence>
<accession>A0A5C3PV89</accession>